<sequence length="160" mass="17711">MKFVTLAFLVAFLSGPVLATEAATAPAPDVRAVTPSGLELLDAADVSLSEFVWVKRVVAVFADTPNDPQFQQQIRMLEGANAGLLDRDVVVVVDTDPAARSEVRQQLRPRGFSLVLLDKDGAVKQRKPNPWTAREIFHAIDRLPLRREEMLQQRPGRVTN</sequence>
<name>A0ABW2UKS5_9RHOB</name>
<reference evidence="5" key="1">
    <citation type="journal article" date="2019" name="Int. J. Syst. Evol. Microbiol.">
        <title>The Global Catalogue of Microorganisms (GCM) 10K type strain sequencing project: providing services to taxonomists for standard genome sequencing and annotation.</title>
        <authorList>
            <consortium name="The Broad Institute Genomics Platform"/>
            <consortium name="The Broad Institute Genome Sequencing Center for Infectious Disease"/>
            <person name="Wu L."/>
            <person name="Ma J."/>
        </authorList>
    </citation>
    <scope>NUCLEOTIDE SEQUENCE [LARGE SCALE GENOMIC DNA]</scope>
    <source>
        <strain evidence="5">CGMCC 1.12750</strain>
    </source>
</reference>
<dbReference type="InterPro" id="IPR025232">
    <property type="entry name" value="DUF4174"/>
</dbReference>
<dbReference type="EMBL" id="JBHTFQ010000007">
    <property type="protein sequence ID" value="MFC7705312.1"/>
    <property type="molecule type" value="Genomic_DNA"/>
</dbReference>
<proteinExistence type="predicted"/>
<dbReference type="Pfam" id="PF13778">
    <property type="entry name" value="DUF4174"/>
    <property type="match status" value="1"/>
</dbReference>
<evidence type="ECO:0000313" key="5">
    <source>
        <dbReference type="Proteomes" id="UP001596516"/>
    </source>
</evidence>
<accession>A0ABW2UKS5</accession>
<evidence type="ECO:0000256" key="1">
    <source>
        <dbReference type="ARBA" id="ARBA00022729"/>
    </source>
</evidence>
<keyword evidence="1 2" id="KW-0732">Signal</keyword>
<evidence type="ECO:0000259" key="3">
    <source>
        <dbReference type="Pfam" id="PF13778"/>
    </source>
</evidence>
<evidence type="ECO:0000313" key="4">
    <source>
        <dbReference type="EMBL" id="MFC7705312.1"/>
    </source>
</evidence>
<comment type="caution">
    <text evidence="4">The sequence shown here is derived from an EMBL/GenBank/DDBJ whole genome shotgun (WGS) entry which is preliminary data.</text>
</comment>
<keyword evidence="5" id="KW-1185">Reference proteome</keyword>
<evidence type="ECO:0000256" key="2">
    <source>
        <dbReference type="SAM" id="SignalP"/>
    </source>
</evidence>
<protein>
    <submittedName>
        <fullName evidence="4">DUF4174 domain-containing protein</fullName>
    </submittedName>
</protein>
<feature type="chain" id="PRO_5046007612" evidence="2">
    <location>
        <begin position="20"/>
        <end position="160"/>
    </location>
</feature>
<gene>
    <name evidence="4" type="ORF">ACFQXB_14020</name>
</gene>
<feature type="signal peptide" evidence="2">
    <location>
        <begin position="1"/>
        <end position="19"/>
    </location>
</feature>
<organism evidence="4 5">
    <name type="scientific">Plastorhodobacter daqingensis</name>
    <dbReference type="NCBI Taxonomy" id="1387281"/>
    <lineage>
        <taxon>Bacteria</taxon>
        <taxon>Pseudomonadati</taxon>
        <taxon>Pseudomonadota</taxon>
        <taxon>Alphaproteobacteria</taxon>
        <taxon>Rhodobacterales</taxon>
        <taxon>Paracoccaceae</taxon>
        <taxon>Plastorhodobacter</taxon>
    </lineage>
</organism>
<dbReference type="RefSeq" id="WP_377405006.1">
    <property type="nucleotide sequence ID" value="NZ_JBHTFQ010000007.1"/>
</dbReference>
<dbReference type="Proteomes" id="UP001596516">
    <property type="component" value="Unassembled WGS sequence"/>
</dbReference>
<feature type="domain" description="DUF4174" evidence="3">
    <location>
        <begin position="48"/>
        <end position="149"/>
    </location>
</feature>